<keyword evidence="1" id="KW-0808">Transferase</keyword>
<gene>
    <name evidence="1" type="ORF">IHE45_03G088400</name>
</gene>
<accession>A0ACB7WLW8</accession>
<keyword evidence="2" id="KW-1185">Reference proteome</keyword>
<name>A0ACB7WLW8_DIOAL</name>
<keyword evidence="1" id="KW-0418">Kinase</keyword>
<organism evidence="1 2">
    <name type="scientific">Dioscorea alata</name>
    <name type="common">Purple yam</name>
    <dbReference type="NCBI Taxonomy" id="55571"/>
    <lineage>
        <taxon>Eukaryota</taxon>
        <taxon>Viridiplantae</taxon>
        <taxon>Streptophyta</taxon>
        <taxon>Embryophyta</taxon>
        <taxon>Tracheophyta</taxon>
        <taxon>Spermatophyta</taxon>
        <taxon>Magnoliopsida</taxon>
        <taxon>Liliopsida</taxon>
        <taxon>Dioscoreales</taxon>
        <taxon>Dioscoreaceae</taxon>
        <taxon>Dioscorea</taxon>
    </lineage>
</organism>
<dbReference type="Proteomes" id="UP000827976">
    <property type="component" value="Chromosome 3"/>
</dbReference>
<dbReference type="EMBL" id="CM037013">
    <property type="protein sequence ID" value="KAH7689304.1"/>
    <property type="molecule type" value="Genomic_DNA"/>
</dbReference>
<evidence type="ECO:0000313" key="2">
    <source>
        <dbReference type="Proteomes" id="UP000827976"/>
    </source>
</evidence>
<protein>
    <submittedName>
        <fullName evidence="1">Non-specific serine/threonine protein kinase protein</fullName>
        <ecNumber evidence="1">2.7.11.1</ecNumber>
    </submittedName>
</protein>
<comment type="caution">
    <text evidence="1">The sequence shown here is derived from an EMBL/GenBank/DDBJ whole genome shotgun (WGS) entry which is preliminary data.</text>
</comment>
<dbReference type="EC" id="2.7.11.1" evidence="1"/>
<proteinExistence type="predicted"/>
<reference evidence="2" key="1">
    <citation type="journal article" date="2022" name="Nat. Commun.">
        <title>Chromosome evolution and the genetic basis of agronomically important traits in greater yam.</title>
        <authorList>
            <person name="Bredeson J.V."/>
            <person name="Lyons J.B."/>
            <person name="Oniyinde I.O."/>
            <person name="Okereke N.R."/>
            <person name="Kolade O."/>
            <person name="Nnabue I."/>
            <person name="Nwadili C.O."/>
            <person name="Hribova E."/>
            <person name="Parker M."/>
            <person name="Nwogha J."/>
            <person name="Shu S."/>
            <person name="Carlson J."/>
            <person name="Kariba R."/>
            <person name="Muthemba S."/>
            <person name="Knop K."/>
            <person name="Barton G.J."/>
            <person name="Sherwood A.V."/>
            <person name="Lopez-Montes A."/>
            <person name="Asiedu R."/>
            <person name="Jamnadass R."/>
            <person name="Muchugi A."/>
            <person name="Goodstein D."/>
            <person name="Egesi C.N."/>
            <person name="Featherston J."/>
            <person name="Asfaw A."/>
            <person name="Simpson G.G."/>
            <person name="Dolezel J."/>
            <person name="Hendre P.S."/>
            <person name="Van Deynze A."/>
            <person name="Kumar P.L."/>
            <person name="Obidiegwu J.E."/>
            <person name="Bhattacharjee R."/>
            <person name="Rokhsar D.S."/>
        </authorList>
    </citation>
    <scope>NUCLEOTIDE SEQUENCE [LARGE SCALE GENOMIC DNA]</scope>
    <source>
        <strain evidence="2">cv. TDa95/00328</strain>
    </source>
</reference>
<evidence type="ECO:0000313" key="1">
    <source>
        <dbReference type="EMBL" id="KAH7689304.1"/>
    </source>
</evidence>
<sequence length="686" mass="74381">MRLSCLFPSFRHKTSFSNPHLLFLSLYFRQWRRCRRSSAMAAISGDLVVRFSAGELLLVLILVLLRSAAALTDDGLVLLTLKSAVAEDPGHVLAGWRDSDAEPCSWPGVSCHHGRVTVLSLSNASLLGYLPSELSLLTDLETLVLPRNRLSGHIPPAIAALRFLSTLDLSCNFLTGPIPAGIGDLKSLAHLDLSSNRLNGTLPPSIASLPRLVGILNLSSNLLSGRVPMEYGEIPVAVSLDLRHNNLSGEIPQSGSLLNQGPTAFAGNPYLCGFPLKISCVASSQNPNVPKPNPRITLNPSTVNATPVEEGGKRKPAVAVPILATVVAAAILAVVVLQWQLRRNRGEGEKEKDGEKEERRGGGEGEVYVAVDEGFVMELEELLRASAYVVGKSRGGIVYKVVAGRSPAVAVRRLSEGDDEESGGGSGDEWRRRRAFEAEAMAIGRARHPNVVSLRAYYYAQDEKLLIYDYISNGSLHSHLHELNQTAAPLSWAVRLGIVKGAARGLTYLHECNPRKYVHGNIKSSKILLDDDFNPYISGFGLTRLISGAHKLSHSTSKKLTSTHIAASASSYLAPEARAPGTIITQKCDVYAFGIILLEVLTGRLPGSKTDDDNVELEGFVRRAFKEERPLSEVVDPSLLHEVYAKKQVLAVFHVALGCTESDPELRPRMRSISESLDRVGEPLSH</sequence>
<keyword evidence="1" id="KW-0723">Serine/threonine-protein kinase</keyword>